<dbReference type="AlphaFoldDB" id="A0A072VUQ5"/>
<dbReference type="Proteomes" id="UP000002051">
    <property type="component" value="Unassembled WGS sequence"/>
</dbReference>
<dbReference type="InterPro" id="IPR013187">
    <property type="entry name" value="F-box-assoc_dom_typ3"/>
</dbReference>
<dbReference type="PANTHER" id="PTHR31672:SF13">
    <property type="entry name" value="F-BOX PROTEIN CPR30-LIKE"/>
    <property type="match status" value="1"/>
</dbReference>
<evidence type="ECO:0000313" key="3">
    <source>
        <dbReference type="EnsemblPlants" id="KEH41825"/>
    </source>
</evidence>
<dbReference type="PANTHER" id="PTHR31672">
    <property type="entry name" value="BNACNNG10540D PROTEIN"/>
    <property type="match status" value="1"/>
</dbReference>
<dbReference type="InterPro" id="IPR036047">
    <property type="entry name" value="F-box-like_dom_sf"/>
</dbReference>
<dbReference type="STRING" id="3880.A0A072VUQ5"/>
<accession>A0A072VUQ5</accession>
<dbReference type="CDD" id="cd22157">
    <property type="entry name" value="F-box_AtFBW1-like"/>
    <property type="match status" value="1"/>
</dbReference>
<dbReference type="NCBIfam" id="TIGR01640">
    <property type="entry name" value="F_box_assoc_1"/>
    <property type="match status" value="1"/>
</dbReference>
<dbReference type="EnsemblPlants" id="KEH41825">
    <property type="protein sequence ID" value="KEH41825"/>
    <property type="gene ID" value="MTR_1g055070"/>
</dbReference>
<reference evidence="2 4" key="1">
    <citation type="journal article" date="2011" name="Nature">
        <title>The Medicago genome provides insight into the evolution of rhizobial symbioses.</title>
        <authorList>
            <person name="Young N.D."/>
            <person name="Debelle F."/>
            <person name="Oldroyd G.E."/>
            <person name="Geurts R."/>
            <person name="Cannon S.B."/>
            <person name="Udvardi M.K."/>
            <person name="Benedito V.A."/>
            <person name="Mayer K.F."/>
            <person name="Gouzy J."/>
            <person name="Schoof H."/>
            <person name="Van de Peer Y."/>
            <person name="Proost S."/>
            <person name="Cook D.R."/>
            <person name="Meyers B.C."/>
            <person name="Spannagl M."/>
            <person name="Cheung F."/>
            <person name="De Mita S."/>
            <person name="Krishnakumar V."/>
            <person name="Gundlach H."/>
            <person name="Zhou S."/>
            <person name="Mudge J."/>
            <person name="Bharti A.K."/>
            <person name="Murray J.D."/>
            <person name="Naoumkina M.A."/>
            <person name="Rosen B."/>
            <person name="Silverstein K.A."/>
            <person name="Tang H."/>
            <person name="Rombauts S."/>
            <person name="Zhao P.X."/>
            <person name="Zhou P."/>
            <person name="Barbe V."/>
            <person name="Bardou P."/>
            <person name="Bechner M."/>
            <person name="Bellec A."/>
            <person name="Berger A."/>
            <person name="Berges H."/>
            <person name="Bidwell S."/>
            <person name="Bisseling T."/>
            <person name="Choisne N."/>
            <person name="Couloux A."/>
            <person name="Denny R."/>
            <person name="Deshpande S."/>
            <person name="Dai X."/>
            <person name="Doyle J.J."/>
            <person name="Dudez A.M."/>
            <person name="Farmer A.D."/>
            <person name="Fouteau S."/>
            <person name="Franken C."/>
            <person name="Gibelin C."/>
            <person name="Gish J."/>
            <person name="Goldstein S."/>
            <person name="Gonzalez A.J."/>
            <person name="Green P.J."/>
            <person name="Hallab A."/>
            <person name="Hartog M."/>
            <person name="Hua A."/>
            <person name="Humphray S.J."/>
            <person name="Jeong D.H."/>
            <person name="Jing Y."/>
            <person name="Jocker A."/>
            <person name="Kenton S.M."/>
            <person name="Kim D.J."/>
            <person name="Klee K."/>
            <person name="Lai H."/>
            <person name="Lang C."/>
            <person name="Lin S."/>
            <person name="Macmil S.L."/>
            <person name="Magdelenat G."/>
            <person name="Matthews L."/>
            <person name="McCorrison J."/>
            <person name="Monaghan E.L."/>
            <person name="Mun J.H."/>
            <person name="Najar F.Z."/>
            <person name="Nicholson C."/>
            <person name="Noirot C."/>
            <person name="O'Bleness M."/>
            <person name="Paule C.R."/>
            <person name="Poulain J."/>
            <person name="Prion F."/>
            <person name="Qin B."/>
            <person name="Qu C."/>
            <person name="Retzel E.F."/>
            <person name="Riddle C."/>
            <person name="Sallet E."/>
            <person name="Samain S."/>
            <person name="Samson N."/>
            <person name="Sanders I."/>
            <person name="Saurat O."/>
            <person name="Scarpelli C."/>
            <person name="Schiex T."/>
            <person name="Segurens B."/>
            <person name="Severin A.J."/>
            <person name="Sherrier D.J."/>
            <person name="Shi R."/>
            <person name="Sims S."/>
            <person name="Singer S.R."/>
            <person name="Sinharoy S."/>
            <person name="Sterck L."/>
            <person name="Viollet A."/>
            <person name="Wang B.B."/>
            <person name="Wang K."/>
            <person name="Wang M."/>
            <person name="Wang X."/>
            <person name="Warfsmann J."/>
            <person name="Weissenbach J."/>
            <person name="White D.D."/>
            <person name="White J.D."/>
            <person name="Wiley G.B."/>
            <person name="Wincker P."/>
            <person name="Xing Y."/>
            <person name="Yang L."/>
            <person name="Yao Z."/>
            <person name="Ying F."/>
            <person name="Zhai J."/>
            <person name="Zhou L."/>
            <person name="Zuber A."/>
            <person name="Denarie J."/>
            <person name="Dixon R.A."/>
            <person name="May G.D."/>
            <person name="Schwartz D.C."/>
            <person name="Rogers J."/>
            <person name="Quetier F."/>
            <person name="Town C.D."/>
            <person name="Roe B.A."/>
        </authorList>
    </citation>
    <scope>NUCLEOTIDE SEQUENCE [LARGE SCALE GENOMIC DNA]</scope>
    <source>
        <strain evidence="2">A17</strain>
        <strain evidence="3 4">cv. Jemalong A17</strain>
    </source>
</reference>
<reference evidence="3" key="3">
    <citation type="submission" date="2015-04" db="UniProtKB">
        <authorList>
            <consortium name="EnsemblPlants"/>
        </authorList>
    </citation>
    <scope>IDENTIFICATION</scope>
    <source>
        <strain evidence="3">cv. Jemalong A17</strain>
    </source>
</reference>
<dbReference type="InterPro" id="IPR017451">
    <property type="entry name" value="F-box-assoc_interact_dom"/>
</dbReference>
<organism evidence="2 4">
    <name type="scientific">Medicago truncatula</name>
    <name type="common">Barrel medic</name>
    <name type="synonym">Medicago tribuloides</name>
    <dbReference type="NCBI Taxonomy" id="3880"/>
    <lineage>
        <taxon>Eukaryota</taxon>
        <taxon>Viridiplantae</taxon>
        <taxon>Streptophyta</taxon>
        <taxon>Embryophyta</taxon>
        <taxon>Tracheophyta</taxon>
        <taxon>Spermatophyta</taxon>
        <taxon>Magnoliopsida</taxon>
        <taxon>eudicotyledons</taxon>
        <taxon>Gunneridae</taxon>
        <taxon>Pentapetalae</taxon>
        <taxon>rosids</taxon>
        <taxon>fabids</taxon>
        <taxon>Fabales</taxon>
        <taxon>Fabaceae</taxon>
        <taxon>Papilionoideae</taxon>
        <taxon>50 kb inversion clade</taxon>
        <taxon>NPAAA clade</taxon>
        <taxon>Hologalegina</taxon>
        <taxon>IRL clade</taxon>
        <taxon>Trifolieae</taxon>
        <taxon>Medicago</taxon>
    </lineage>
</organism>
<gene>
    <name evidence="2" type="ordered locus">MTR_1g055070</name>
</gene>
<dbReference type="InterPro" id="IPR050796">
    <property type="entry name" value="SCF_F-box_component"/>
</dbReference>
<name>A0A072VUQ5_MEDTR</name>
<keyword evidence="4" id="KW-1185">Reference proteome</keyword>
<dbReference type="Pfam" id="PF00646">
    <property type="entry name" value="F-box"/>
    <property type="match status" value="1"/>
</dbReference>
<dbReference type="EMBL" id="CM001217">
    <property type="protein sequence ID" value="KEH41825.1"/>
    <property type="molecule type" value="Genomic_DNA"/>
</dbReference>
<protein>
    <submittedName>
        <fullName evidence="2">F-box protein interaction domain protein</fullName>
    </submittedName>
</protein>
<evidence type="ECO:0000313" key="4">
    <source>
        <dbReference type="Proteomes" id="UP000002051"/>
    </source>
</evidence>
<dbReference type="SMART" id="SM00256">
    <property type="entry name" value="FBOX"/>
    <property type="match status" value="1"/>
</dbReference>
<dbReference type="SUPFAM" id="SSF81383">
    <property type="entry name" value="F-box domain"/>
    <property type="match status" value="1"/>
</dbReference>
<dbReference type="Pfam" id="PF08268">
    <property type="entry name" value="FBA_3"/>
    <property type="match status" value="1"/>
</dbReference>
<reference evidence="2 4" key="2">
    <citation type="journal article" date="2014" name="BMC Genomics">
        <title>An improved genome release (version Mt4.0) for the model legume Medicago truncatula.</title>
        <authorList>
            <person name="Tang H."/>
            <person name="Krishnakumar V."/>
            <person name="Bidwell S."/>
            <person name="Rosen B."/>
            <person name="Chan A."/>
            <person name="Zhou S."/>
            <person name="Gentzbittel L."/>
            <person name="Childs K.L."/>
            <person name="Yandell M."/>
            <person name="Gundlach H."/>
            <person name="Mayer K.F."/>
            <person name="Schwartz D.C."/>
            <person name="Town C.D."/>
        </authorList>
    </citation>
    <scope>GENOME REANNOTATION</scope>
    <source>
        <strain evidence="2">A17</strain>
        <strain evidence="3 4">cv. Jemalong A17</strain>
    </source>
</reference>
<dbReference type="Gene3D" id="1.20.1280.50">
    <property type="match status" value="1"/>
</dbReference>
<proteinExistence type="predicted"/>
<dbReference type="InterPro" id="IPR001810">
    <property type="entry name" value="F-box_dom"/>
</dbReference>
<dbReference type="PROSITE" id="PS50181">
    <property type="entry name" value="FBOX"/>
    <property type="match status" value="1"/>
</dbReference>
<dbReference type="HOGENOM" id="CLU_027176_1_4_1"/>
<sequence>MEEETTATTRQLRPTTSTGTLTLAAKKFLRKLWNYLISNTKRKQPVAQLPLDVVAEILCRLPVKCLLRFRCVCKLWNSLISIDRSFANKHLRVSTKRHHVVTSSLNYPPKLTVMSYPLDSFQLNSSFTSDATFSFDHSFLYQLNTTFYSRILVGSCDGLPCFAIGEHITVIWNPSTRKLKKLPSSKIPQKKDAIGNNSFTNYAFGYDPFIDNYKIVSVFCYDSQYVGNRMKSCKTQVQVHTLGTDSWRRISDFPSTMVPRGRNESGIIVSGTVNWFVYSIVSPRRAIVSFDLGKECYQEISEPNHGINAEYGNKESWMKLIRLPIFDDHGNYVDNPKILYISEDDNHVLLLLKENPKCSWLVYDARNDTKKIFETQVRTYAESTVYVESLVSP</sequence>
<evidence type="ECO:0000259" key="1">
    <source>
        <dbReference type="PROSITE" id="PS50181"/>
    </source>
</evidence>
<evidence type="ECO:0000313" key="2">
    <source>
        <dbReference type="EMBL" id="KEH41825.1"/>
    </source>
</evidence>
<feature type="domain" description="F-box" evidence="1">
    <location>
        <begin position="43"/>
        <end position="89"/>
    </location>
</feature>